<sequence>MTNASSEAHGNTFSRPIACLTIEGARRVIQTAIAEARAGGWRISVAVVDSAGGLLAFEKMDGAIGISPEVAIGKARTAALLQAPSGEFEAFINAGQPSFLGTPGVTPLEGGIPLRLADEFIGAVGVSGAHGPNDTRVASAAAAALI</sequence>
<dbReference type="Gene3D" id="3.30.450.150">
    <property type="entry name" value="Haem-degrading domain"/>
    <property type="match status" value="1"/>
</dbReference>
<name>A0ABV2CR83_9RHOO</name>
<dbReference type="InterPro" id="IPR052517">
    <property type="entry name" value="GlcG_carb_metab_protein"/>
</dbReference>
<dbReference type="EMBL" id="JBEWLZ010000004">
    <property type="protein sequence ID" value="MET1489977.1"/>
    <property type="molecule type" value="Genomic_DNA"/>
</dbReference>
<dbReference type="SUPFAM" id="SSF143744">
    <property type="entry name" value="GlcG-like"/>
    <property type="match status" value="1"/>
</dbReference>
<gene>
    <name evidence="1" type="ORF">ABVT11_09075</name>
</gene>
<protein>
    <submittedName>
        <fullName evidence="1">Heme-binding protein</fullName>
    </submittedName>
</protein>
<dbReference type="InterPro" id="IPR038084">
    <property type="entry name" value="PduO/GlcC-like_sf"/>
</dbReference>
<organism evidence="1 2">
    <name type="scientific">Uliginosibacterium paludis</name>
    <dbReference type="NCBI Taxonomy" id="1615952"/>
    <lineage>
        <taxon>Bacteria</taxon>
        <taxon>Pseudomonadati</taxon>
        <taxon>Pseudomonadota</taxon>
        <taxon>Betaproteobacteria</taxon>
        <taxon>Rhodocyclales</taxon>
        <taxon>Zoogloeaceae</taxon>
        <taxon>Uliginosibacterium</taxon>
    </lineage>
</organism>
<reference evidence="1 2" key="1">
    <citation type="submission" date="2024-07" db="EMBL/GenBank/DDBJ databases">
        <title>Uliginosibacterium paludis KCTC:42655.</title>
        <authorList>
            <person name="Kim M.K."/>
        </authorList>
    </citation>
    <scope>NUCLEOTIDE SEQUENCE [LARGE SCALE GENOMIC DNA]</scope>
    <source>
        <strain evidence="1 2">KCTC 42655</strain>
    </source>
</reference>
<dbReference type="PANTHER" id="PTHR34309:SF1">
    <property type="entry name" value="PROTEIN GLCG"/>
    <property type="match status" value="1"/>
</dbReference>
<evidence type="ECO:0000313" key="2">
    <source>
        <dbReference type="Proteomes" id="UP001548590"/>
    </source>
</evidence>
<dbReference type="InterPro" id="IPR005624">
    <property type="entry name" value="PduO/GlcC-like"/>
</dbReference>
<dbReference type="Proteomes" id="UP001548590">
    <property type="component" value="Unassembled WGS sequence"/>
</dbReference>
<evidence type="ECO:0000313" key="1">
    <source>
        <dbReference type="EMBL" id="MET1489977.1"/>
    </source>
</evidence>
<comment type="caution">
    <text evidence="1">The sequence shown here is derived from an EMBL/GenBank/DDBJ whole genome shotgun (WGS) entry which is preliminary data.</text>
</comment>
<dbReference type="PANTHER" id="PTHR34309">
    <property type="entry name" value="SLR1406 PROTEIN"/>
    <property type="match status" value="1"/>
</dbReference>
<dbReference type="Pfam" id="PF03928">
    <property type="entry name" value="HbpS-like"/>
    <property type="match status" value="1"/>
</dbReference>
<accession>A0ABV2CR83</accession>
<keyword evidence="2" id="KW-1185">Reference proteome</keyword>
<proteinExistence type="predicted"/>
<dbReference type="RefSeq" id="WP_345923355.1">
    <property type="nucleotide sequence ID" value="NZ_JBDIVF010000001.1"/>
</dbReference>